<dbReference type="SUPFAM" id="SSF56420">
    <property type="entry name" value="Peptide deformylase"/>
    <property type="match status" value="1"/>
</dbReference>
<dbReference type="EC" id="3.5.1.88" evidence="2"/>
<evidence type="ECO:0000259" key="4">
    <source>
        <dbReference type="PROSITE" id="PS50943"/>
    </source>
</evidence>
<dbReference type="CDD" id="cd00093">
    <property type="entry name" value="HTH_XRE"/>
    <property type="match status" value="1"/>
</dbReference>
<comment type="cofactor">
    <cofactor evidence="2">
        <name>Fe(2+)</name>
        <dbReference type="ChEBI" id="CHEBI:29033"/>
    </cofactor>
    <text evidence="2">Binds 1 Fe(2+) ion.</text>
</comment>
<name>Q0RBP8_FRAAA</name>
<evidence type="ECO:0000313" key="5">
    <source>
        <dbReference type="EMBL" id="CAJ65136.1"/>
    </source>
</evidence>
<dbReference type="KEGG" id="fal:FRAAL6513"/>
<comment type="function">
    <text evidence="2">Removes the formyl group from the N-terminal Met of newly synthesized proteins. Requires at least a dipeptide for an efficient rate of reaction. N-terminal L-methionine is a prerequisite for activity but the enzyme has broad specificity at other positions.</text>
</comment>
<organism evidence="5 6">
    <name type="scientific">Frankia alni (strain DSM 45986 / CECT 9034 / ACN14a)</name>
    <dbReference type="NCBI Taxonomy" id="326424"/>
    <lineage>
        <taxon>Bacteria</taxon>
        <taxon>Bacillati</taxon>
        <taxon>Actinomycetota</taxon>
        <taxon>Actinomycetes</taxon>
        <taxon>Frankiales</taxon>
        <taxon>Frankiaceae</taxon>
        <taxon>Frankia</taxon>
    </lineage>
</organism>
<dbReference type="GO" id="GO:0042586">
    <property type="term" value="F:peptide deformylase activity"/>
    <property type="evidence" value="ECO:0007669"/>
    <property type="project" value="UniProtKB-UniRule"/>
</dbReference>
<dbReference type="EMBL" id="CT573213">
    <property type="protein sequence ID" value="CAJ65136.1"/>
    <property type="molecule type" value="Genomic_DNA"/>
</dbReference>
<dbReference type="STRING" id="326424.FRAAL6513"/>
<dbReference type="GO" id="GO:0006412">
    <property type="term" value="P:translation"/>
    <property type="evidence" value="ECO:0007669"/>
    <property type="project" value="UniProtKB-UniRule"/>
</dbReference>
<evidence type="ECO:0000256" key="1">
    <source>
        <dbReference type="ARBA" id="ARBA00010759"/>
    </source>
</evidence>
<dbReference type="PRINTS" id="PR01576">
    <property type="entry name" value="PDEFORMYLASE"/>
</dbReference>
<comment type="catalytic activity">
    <reaction evidence="2">
        <text>N-terminal N-formyl-L-methionyl-[peptide] + H2O = N-terminal L-methionyl-[peptide] + formate</text>
        <dbReference type="Rhea" id="RHEA:24420"/>
        <dbReference type="Rhea" id="RHEA-COMP:10639"/>
        <dbReference type="Rhea" id="RHEA-COMP:10640"/>
        <dbReference type="ChEBI" id="CHEBI:15377"/>
        <dbReference type="ChEBI" id="CHEBI:15740"/>
        <dbReference type="ChEBI" id="CHEBI:49298"/>
        <dbReference type="ChEBI" id="CHEBI:64731"/>
        <dbReference type="EC" id="3.5.1.88"/>
    </reaction>
</comment>
<keyword evidence="6" id="KW-1185">Reference proteome</keyword>
<evidence type="ECO:0000256" key="2">
    <source>
        <dbReference type="HAMAP-Rule" id="MF_00163"/>
    </source>
</evidence>
<feature type="active site" evidence="2">
    <location>
        <position position="514"/>
    </location>
</feature>
<dbReference type="Proteomes" id="UP000000657">
    <property type="component" value="Chromosome"/>
</dbReference>
<keyword evidence="2" id="KW-0479">Metal-binding</keyword>
<proteinExistence type="inferred from homology"/>
<keyword evidence="2" id="KW-0648">Protein biosynthesis</keyword>
<dbReference type="PROSITE" id="PS50943">
    <property type="entry name" value="HTH_CROC1"/>
    <property type="match status" value="1"/>
</dbReference>
<feature type="binding site" evidence="2">
    <location>
        <position position="513"/>
    </location>
    <ligand>
        <name>Fe cation</name>
        <dbReference type="ChEBI" id="CHEBI:24875"/>
    </ligand>
</feature>
<dbReference type="eggNOG" id="COG0242">
    <property type="taxonomic scope" value="Bacteria"/>
</dbReference>
<feature type="domain" description="HTH cro/C1-type" evidence="4">
    <location>
        <begin position="53"/>
        <end position="89"/>
    </location>
</feature>
<feature type="compositionally biased region" description="Low complexity" evidence="3">
    <location>
        <begin position="108"/>
        <end position="121"/>
    </location>
</feature>
<feature type="region of interest" description="Disordered" evidence="3">
    <location>
        <begin position="100"/>
        <end position="153"/>
    </location>
</feature>
<dbReference type="AlphaFoldDB" id="Q0RBP8"/>
<dbReference type="HOGENOM" id="CLU_495880_0_0_11"/>
<dbReference type="PANTHER" id="PTHR10458:SF22">
    <property type="entry name" value="PEPTIDE DEFORMYLASE"/>
    <property type="match status" value="1"/>
</dbReference>
<sequence length="550" mass="61532">MSYEAGPYRVSRTLLARSDFRTACETRDFRTAFRLMKKYDGASQNRIASPVEGLSQSRVSRIMQGEDHIARLSLIERIADALRIPGAYFQLAARPWEAADEAGDVDSRPPAARPAEPGGRVSPPPPGSSAAITAAEPVGASRGTRAGPDPGGLVVEEDRAELRYEDGMYVAHQRRLVLNTGVEPVTRYLMRISVDRFPGDQERAARLYRSNPLRWEELQLSAHCGDERMSWQVKTDWDALKEVWLLFENNRGRFPLYPGESAWIEYSYRVGEEKWGPWFQRAVRVPTSFLSVVLDFPAEVDPVVWGMETSMTADAFPFRTAIARTDDAKRRVFTWSTNNPPLHARYRLEWNFRAVASSRDPADRTVARPSGQMAAAGIVQVGDPSLHQPARSFELPVEAEDARRVVAELSSAMERVSALHTFGKGMGIAAPQIGINRAAAIVRSADGDILTLLNPRVIESVPESDEQYEGCLSFFDVRGIVPRSLELHVEHTDTSGRRHITVYRQGLARLVAHEIDHLHGRLYTDRMRPGVVPIPVEQYRGTGSSWTYNP</sequence>
<dbReference type="GO" id="GO:0046872">
    <property type="term" value="F:metal ion binding"/>
    <property type="evidence" value="ECO:0007669"/>
    <property type="project" value="UniProtKB-KW"/>
</dbReference>
<dbReference type="HAMAP" id="MF_00163">
    <property type="entry name" value="Pep_deformylase"/>
    <property type="match status" value="1"/>
</dbReference>
<accession>Q0RBP8</accession>
<dbReference type="InterPro" id="IPR001387">
    <property type="entry name" value="Cro/C1-type_HTH"/>
</dbReference>
<dbReference type="RefSeq" id="WP_011607554.1">
    <property type="nucleotide sequence ID" value="NC_008278.1"/>
</dbReference>
<gene>
    <name evidence="2" type="primary">def</name>
    <name evidence="5" type="ordered locus">FRAAL6513</name>
</gene>
<feature type="binding site" evidence="2">
    <location>
        <position position="471"/>
    </location>
    <ligand>
        <name>Fe cation</name>
        <dbReference type="ChEBI" id="CHEBI:24875"/>
    </ligand>
</feature>
<reference evidence="5 6" key="1">
    <citation type="journal article" date="2007" name="Genome Res.">
        <title>Genome characteristics of facultatively symbiotic Frankia sp. strains reflect host range and host plant biogeography.</title>
        <authorList>
            <person name="Normand P."/>
            <person name="Lapierre P."/>
            <person name="Tisa L.S."/>
            <person name="Gogarten J.P."/>
            <person name="Alloisio N."/>
            <person name="Bagnarol E."/>
            <person name="Bassi C.A."/>
            <person name="Berry A.M."/>
            <person name="Bickhart D.M."/>
            <person name="Choisne N."/>
            <person name="Couloux A."/>
            <person name="Cournoyer B."/>
            <person name="Cruveiller S."/>
            <person name="Daubin V."/>
            <person name="Demange N."/>
            <person name="Francino M.P."/>
            <person name="Goltsman E."/>
            <person name="Huang Y."/>
            <person name="Kopp O.R."/>
            <person name="Labarre L."/>
            <person name="Lapidus A."/>
            <person name="Lavire C."/>
            <person name="Marechal J."/>
            <person name="Martinez M."/>
            <person name="Mastronunzio J.E."/>
            <person name="Mullin B.C."/>
            <person name="Niemann J."/>
            <person name="Pujic P."/>
            <person name="Rawnsley T."/>
            <person name="Rouy Z."/>
            <person name="Schenowitz C."/>
            <person name="Sellstedt A."/>
            <person name="Tavares F."/>
            <person name="Tomkins J.P."/>
            <person name="Vallenet D."/>
            <person name="Valverde C."/>
            <person name="Wall L.G."/>
            <person name="Wang Y."/>
            <person name="Medigue C."/>
            <person name="Benson D.R."/>
        </authorList>
    </citation>
    <scope>NUCLEOTIDE SEQUENCE [LARGE SCALE GENOMIC DNA]</scope>
    <source>
        <strain evidence="6">DSM 45986 / CECT 9034 / ACN14a</strain>
    </source>
</reference>
<dbReference type="InterPro" id="IPR036821">
    <property type="entry name" value="Peptide_deformylase_sf"/>
</dbReference>
<protein>
    <recommendedName>
        <fullName evidence="2">Peptide deformylase</fullName>
        <shortName evidence="2">PDF</shortName>
        <ecNumber evidence="2">3.5.1.88</ecNumber>
    </recommendedName>
    <alternativeName>
        <fullName evidence="2">Polypeptide deformylase</fullName>
    </alternativeName>
</protein>
<dbReference type="Gene3D" id="3.90.45.10">
    <property type="entry name" value="Peptide deformylase"/>
    <property type="match status" value="1"/>
</dbReference>
<dbReference type="OrthoDB" id="3203858at2"/>
<feature type="binding site" evidence="2">
    <location>
        <position position="517"/>
    </location>
    <ligand>
        <name>Fe cation</name>
        <dbReference type="ChEBI" id="CHEBI:24875"/>
    </ligand>
</feature>
<comment type="similarity">
    <text evidence="1 2">Belongs to the polypeptide deformylase family.</text>
</comment>
<evidence type="ECO:0000313" key="6">
    <source>
        <dbReference type="Proteomes" id="UP000000657"/>
    </source>
</evidence>
<dbReference type="InterPro" id="IPR023635">
    <property type="entry name" value="Peptide_deformylase"/>
</dbReference>
<keyword evidence="2" id="KW-0408">Iron</keyword>
<evidence type="ECO:0000256" key="3">
    <source>
        <dbReference type="SAM" id="MobiDB-lite"/>
    </source>
</evidence>
<keyword evidence="2" id="KW-0378">Hydrolase</keyword>
<dbReference type="Pfam" id="PF01327">
    <property type="entry name" value="Pep_deformylase"/>
    <property type="match status" value="1"/>
</dbReference>
<dbReference type="PANTHER" id="PTHR10458">
    <property type="entry name" value="PEPTIDE DEFORMYLASE"/>
    <property type="match status" value="1"/>
</dbReference>